<protein>
    <submittedName>
        <fullName evidence="1">Uncharacterized protein</fullName>
    </submittedName>
</protein>
<organism evidence="1 2">
    <name type="scientific">Ornithinibacillus salinisoli</name>
    <dbReference type="NCBI Taxonomy" id="1848459"/>
    <lineage>
        <taxon>Bacteria</taxon>
        <taxon>Bacillati</taxon>
        <taxon>Bacillota</taxon>
        <taxon>Bacilli</taxon>
        <taxon>Bacillales</taxon>
        <taxon>Bacillaceae</taxon>
        <taxon>Ornithinibacillus</taxon>
    </lineage>
</organism>
<sequence length="434" mass="51516">MLTHSSIEFKSEEIYHSKSKEYFDEVLSSYHNGNYRSAIVMLYTVVVSDLIYKLQELSDRYSDEIATSILEKVKVEQESSPTSPRWEITLISEVKERTNLLESQDKLNIDYLRDQRHLCAHPVLNGQDMLISPNKETVRANMMNMLDGILCKSPLLSKKVINTFLQDLASVKDQLIEETEFKRYLNTKYLSKFNRVTEERLFRDLWKFSFKLSDDTTAENRGVINRTLLFLFEKNRSSFINLIESDSGYYSDINLEDQTIFTNSCYFFSKFPEVYQFMEEPIKILINSKAEENIETFSRCLFLSESMEQHFEEIKNRIEGLLLVPNISDFTRKYLYYFSKEYDVIDGFLDFQIYLTEKSSYSYDDSDYNFKNYILPYGEDFSLEQFQKILEIVNSNSQIHDRRKARLDNSQLKVFIEKRYGDEIDYSEYPNVEF</sequence>
<proteinExistence type="predicted"/>
<dbReference type="Proteomes" id="UP001597383">
    <property type="component" value="Unassembled WGS sequence"/>
</dbReference>
<name>A0ABW4W674_9BACI</name>
<gene>
    <name evidence="1" type="ORF">ACFSJF_20340</name>
</gene>
<accession>A0ABW4W674</accession>
<comment type="caution">
    <text evidence="1">The sequence shown here is derived from an EMBL/GenBank/DDBJ whole genome shotgun (WGS) entry which is preliminary data.</text>
</comment>
<evidence type="ECO:0000313" key="2">
    <source>
        <dbReference type="Proteomes" id="UP001597383"/>
    </source>
</evidence>
<dbReference type="RefSeq" id="WP_377558671.1">
    <property type="nucleotide sequence ID" value="NZ_JBHUHQ010000041.1"/>
</dbReference>
<reference evidence="2" key="1">
    <citation type="journal article" date="2019" name="Int. J. Syst. Evol. Microbiol.">
        <title>The Global Catalogue of Microorganisms (GCM) 10K type strain sequencing project: providing services to taxonomists for standard genome sequencing and annotation.</title>
        <authorList>
            <consortium name="The Broad Institute Genomics Platform"/>
            <consortium name="The Broad Institute Genome Sequencing Center for Infectious Disease"/>
            <person name="Wu L."/>
            <person name="Ma J."/>
        </authorList>
    </citation>
    <scope>NUCLEOTIDE SEQUENCE [LARGE SCALE GENOMIC DNA]</scope>
    <source>
        <strain evidence="2">R28</strain>
    </source>
</reference>
<evidence type="ECO:0000313" key="1">
    <source>
        <dbReference type="EMBL" id="MFD2046621.1"/>
    </source>
</evidence>
<dbReference type="EMBL" id="JBHUHQ010000041">
    <property type="protein sequence ID" value="MFD2046621.1"/>
    <property type="molecule type" value="Genomic_DNA"/>
</dbReference>
<keyword evidence="2" id="KW-1185">Reference proteome</keyword>